<evidence type="ECO:0000313" key="5">
    <source>
        <dbReference type="EMBL" id="KAH9321582.1"/>
    </source>
</evidence>
<feature type="compositionally biased region" description="Basic and acidic residues" evidence="3">
    <location>
        <begin position="278"/>
        <end position="291"/>
    </location>
</feature>
<dbReference type="CDD" id="cd18917">
    <property type="entry name" value="bHLH_AtSAC51_like"/>
    <property type="match status" value="1"/>
</dbReference>
<reference evidence="5 6" key="1">
    <citation type="journal article" date="2021" name="Nat. Plants">
        <title>The Taxus genome provides insights into paclitaxel biosynthesis.</title>
        <authorList>
            <person name="Xiong X."/>
            <person name="Gou J."/>
            <person name="Liao Q."/>
            <person name="Li Y."/>
            <person name="Zhou Q."/>
            <person name="Bi G."/>
            <person name="Li C."/>
            <person name="Du R."/>
            <person name="Wang X."/>
            <person name="Sun T."/>
            <person name="Guo L."/>
            <person name="Liang H."/>
            <person name="Lu P."/>
            <person name="Wu Y."/>
            <person name="Zhang Z."/>
            <person name="Ro D.K."/>
            <person name="Shang Y."/>
            <person name="Huang S."/>
            <person name="Yan J."/>
        </authorList>
    </citation>
    <scope>NUCLEOTIDE SEQUENCE [LARGE SCALE GENOMIC DNA]</scope>
    <source>
        <strain evidence="5">Ta-2019</strain>
    </source>
</reference>
<protein>
    <recommendedName>
        <fullName evidence="4">BHLH domain-containing protein</fullName>
    </recommendedName>
</protein>
<dbReference type="InterPro" id="IPR036638">
    <property type="entry name" value="HLH_DNA-bd_sf"/>
</dbReference>
<feature type="domain" description="BHLH" evidence="4">
    <location>
        <begin position="435"/>
        <end position="484"/>
    </location>
</feature>
<evidence type="ECO:0000259" key="4">
    <source>
        <dbReference type="PROSITE" id="PS50888"/>
    </source>
</evidence>
<dbReference type="SUPFAM" id="SSF47459">
    <property type="entry name" value="HLH, helix-loop-helix DNA-binding domain"/>
    <property type="match status" value="1"/>
</dbReference>
<proteinExistence type="predicted"/>
<dbReference type="PANTHER" id="PTHR36066">
    <property type="entry name" value="TRANSCRIPTION FACTOR BHLH145"/>
    <property type="match status" value="1"/>
</dbReference>
<sequence>MDNQNKAMFCPNLPWQGSEILGLGSTVPHMQHENYFVPGLTSLKPLPQAAFFFETLKSTSAKYPNYQDSQMCCAESFAKPNSVGVGIATVTPSCEECKVGNVIEPSSCYSQALESGAPFLKFQASVIRTENHGENVQELEVCNGLLSEKTNLEPSPPCQKRFILFDQTGSTGRIIFHPSRCSMLLPNSVKPTKEINARSMDMKELLRSGVPAGGYQLDWEAGCSAYRETLVASAFAALQKTRADRLNPIFLGNLGDEFIPEAAEGDQESTSRMSYHGLRQERTPSSDQEMHEDTEDLEALLSSDNEESSTGHSPSDLTGNNGDTYVEDDFEDITSGISTKRRKMDTNGGEDEIDLIPASGKEPLGKLMVDGKCLSPDFSIVDTSSWEPIVQPEYCENVKDVICDDILLCSHSSYGIPDERSYKISGNEQIETYKCFSRQSGSCKKSRKEKIKTTVKVLRSMIPGGNGMDTAIVLDEAIQYVKVLQLKVKRLEANQQDVMK</sequence>
<dbReference type="InterPro" id="IPR011598">
    <property type="entry name" value="bHLH_dom"/>
</dbReference>
<dbReference type="PROSITE" id="PS50888">
    <property type="entry name" value="BHLH"/>
    <property type="match status" value="1"/>
</dbReference>
<dbReference type="AlphaFoldDB" id="A0AA38GDF3"/>
<keyword evidence="2" id="KW-0804">Transcription</keyword>
<name>A0AA38GDF3_TAXCH</name>
<dbReference type="PANTHER" id="PTHR36066:SF2">
    <property type="entry name" value="TRANSCRIPTION FACTOR BHLH145"/>
    <property type="match status" value="1"/>
</dbReference>
<organism evidence="5 6">
    <name type="scientific">Taxus chinensis</name>
    <name type="common">Chinese yew</name>
    <name type="synonym">Taxus wallichiana var. chinensis</name>
    <dbReference type="NCBI Taxonomy" id="29808"/>
    <lineage>
        <taxon>Eukaryota</taxon>
        <taxon>Viridiplantae</taxon>
        <taxon>Streptophyta</taxon>
        <taxon>Embryophyta</taxon>
        <taxon>Tracheophyta</taxon>
        <taxon>Spermatophyta</taxon>
        <taxon>Pinopsida</taxon>
        <taxon>Pinidae</taxon>
        <taxon>Conifers II</taxon>
        <taxon>Cupressales</taxon>
        <taxon>Taxaceae</taxon>
        <taxon>Taxus</taxon>
    </lineage>
</organism>
<evidence type="ECO:0000256" key="1">
    <source>
        <dbReference type="ARBA" id="ARBA00023015"/>
    </source>
</evidence>
<keyword evidence="1" id="KW-0805">Transcription regulation</keyword>
<accession>A0AA38GDF3</accession>
<dbReference type="InterPro" id="IPR037546">
    <property type="entry name" value="SAC51-like"/>
</dbReference>
<comment type="caution">
    <text evidence="5">The sequence shown here is derived from an EMBL/GenBank/DDBJ whole genome shotgun (WGS) entry which is preliminary data.</text>
</comment>
<dbReference type="Gene3D" id="4.10.280.10">
    <property type="entry name" value="Helix-loop-helix DNA-binding domain"/>
    <property type="match status" value="1"/>
</dbReference>
<dbReference type="OMA" id="CMDTAIV"/>
<dbReference type="EMBL" id="JAHRHJ020000003">
    <property type="protein sequence ID" value="KAH9321582.1"/>
    <property type="molecule type" value="Genomic_DNA"/>
</dbReference>
<evidence type="ECO:0000313" key="6">
    <source>
        <dbReference type="Proteomes" id="UP000824469"/>
    </source>
</evidence>
<keyword evidence="6" id="KW-1185">Reference proteome</keyword>
<evidence type="ECO:0000256" key="2">
    <source>
        <dbReference type="ARBA" id="ARBA00023163"/>
    </source>
</evidence>
<feature type="compositionally biased region" description="Polar residues" evidence="3">
    <location>
        <begin position="308"/>
        <end position="323"/>
    </location>
</feature>
<dbReference type="GO" id="GO:0046983">
    <property type="term" value="F:protein dimerization activity"/>
    <property type="evidence" value="ECO:0007669"/>
    <property type="project" value="InterPro"/>
</dbReference>
<evidence type="ECO:0000256" key="3">
    <source>
        <dbReference type="SAM" id="MobiDB-lite"/>
    </source>
</evidence>
<dbReference type="Proteomes" id="UP000824469">
    <property type="component" value="Unassembled WGS sequence"/>
</dbReference>
<feature type="region of interest" description="Disordered" evidence="3">
    <location>
        <begin position="263"/>
        <end position="358"/>
    </location>
</feature>
<dbReference type="Pfam" id="PF23173">
    <property type="entry name" value="bHLH_SAC51"/>
    <property type="match status" value="1"/>
</dbReference>
<gene>
    <name evidence="5" type="ORF">KI387_016221</name>
</gene>